<dbReference type="Pfam" id="PF03993">
    <property type="entry name" value="DUF349"/>
    <property type="match status" value="3"/>
</dbReference>
<dbReference type="EMBL" id="AXCW01000030">
    <property type="protein sequence ID" value="EYR64477.1"/>
    <property type="molecule type" value="Genomic_DNA"/>
</dbReference>
<name>A0A021VZI5_9CELL</name>
<feature type="non-terminal residue" evidence="3">
    <location>
        <position position="1"/>
    </location>
</feature>
<keyword evidence="4" id="KW-1185">Reference proteome</keyword>
<evidence type="ECO:0000256" key="1">
    <source>
        <dbReference type="SAM" id="Coils"/>
    </source>
</evidence>
<gene>
    <name evidence="3" type="ORF">N866_10215</name>
</gene>
<feature type="region of interest" description="Disordered" evidence="2">
    <location>
        <begin position="1"/>
        <end position="28"/>
    </location>
</feature>
<dbReference type="InterPro" id="IPR007139">
    <property type="entry name" value="DUF349"/>
</dbReference>
<evidence type="ECO:0000313" key="4">
    <source>
        <dbReference type="Proteomes" id="UP000019753"/>
    </source>
</evidence>
<dbReference type="AlphaFoldDB" id="A0A021VZI5"/>
<keyword evidence="1" id="KW-0175">Coiled coil</keyword>
<feature type="coiled-coil region" evidence="1">
    <location>
        <begin position="128"/>
        <end position="155"/>
    </location>
</feature>
<reference evidence="3 4" key="1">
    <citation type="submission" date="2014-01" db="EMBL/GenBank/DDBJ databases">
        <title>Actinotalea ferrariae CF5-4.</title>
        <authorList>
            <person name="Chen F."/>
            <person name="Li Y."/>
            <person name="Wang G."/>
        </authorList>
    </citation>
    <scope>NUCLEOTIDE SEQUENCE [LARGE SCALE GENOMIC DNA]</scope>
    <source>
        <strain evidence="3 4">CF5-4</strain>
    </source>
</reference>
<organism evidence="3 4">
    <name type="scientific">Actinotalea ferrariae CF5-4</name>
    <dbReference type="NCBI Taxonomy" id="948458"/>
    <lineage>
        <taxon>Bacteria</taxon>
        <taxon>Bacillati</taxon>
        <taxon>Actinomycetota</taxon>
        <taxon>Actinomycetes</taxon>
        <taxon>Micrococcales</taxon>
        <taxon>Cellulomonadaceae</taxon>
        <taxon>Actinotalea</taxon>
    </lineage>
</organism>
<evidence type="ECO:0000313" key="3">
    <source>
        <dbReference type="EMBL" id="EYR64477.1"/>
    </source>
</evidence>
<dbReference type="RefSeq" id="WP_034223246.1">
    <property type="nucleotide sequence ID" value="NZ_AXCW01000030.1"/>
</dbReference>
<evidence type="ECO:0000256" key="2">
    <source>
        <dbReference type="SAM" id="MobiDB-lite"/>
    </source>
</evidence>
<protein>
    <submittedName>
        <fullName evidence="3">ATPase</fullName>
    </submittedName>
</protein>
<accession>A0A021VZI5</accession>
<dbReference type="OrthoDB" id="5422202at2"/>
<feature type="coiled-coil region" evidence="1">
    <location>
        <begin position="363"/>
        <end position="420"/>
    </location>
</feature>
<comment type="caution">
    <text evidence="3">The sequence shown here is derived from an EMBL/GenBank/DDBJ whole genome shotgun (WGS) entry which is preliminary data.</text>
</comment>
<dbReference type="Proteomes" id="UP000019753">
    <property type="component" value="Unassembled WGS sequence"/>
</dbReference>
<sequence>PRPLARPAVPSPAAVAPTASAPTAPMPPALTAAETAEAARWGRVDDDGTVWVREESGERVVGQYPDADPTEALAFYVRRYADLHAKVVLFEARLAATDLSVKEIDSTLTNLAAEVAEPAAVGDLSALRARLEALRAVAAERRAAAEAERAAAREAAVAERTALVEAAEKIAATDPERMQWRPAGEQLRVLLDRWKDSQRHGPRLDRGTEDALWKRFSHARSAFDRERRRWFSDLEKRNAGAKSEKEALVAEAERLSSSTDWGATSAAYRDLMTRWKNAGRASRKDDDALWSRFRAAQDVFFAARDATQRQTDEEYSANLEVKLGLLAEAEKLVPVTDLGAAKAALRDLQERWERAGKVPRADVQRVEGRLRAVEQAVRDADQAQWRRTNPETRARAEGAAAQLYAAIAALESDLDAAKATGDARKVAEAQAALDARRSWLEQVERAAQEARG</sequence>
<proteinExistence type="predicted"/>